<keyword evidence="2" id="KW-1185">Reference proteome</keyword>
<protein>
    <submittedName>
        <fullName evidence="1">Uncharacterized protein</fullName>
    </submittedName>
</protein>
<gene>
    <name evidence="1" type="ORF">F4820DRAFT_35417</name>
</gene>
<organism evidence="1 2">
    <name type="scientific">Hypoxylon rubiginosum</name>
    <dbReference type="NCBI Taxonomy" id="110542"/>
    <lineage>
        <taxon>Eukaryota</taxon>
        <taxon>Fungi</taxon>
        <taxon>Dikarya</taxon>
        <taxon>Ascomycota</taxon>
        <taxon>Pezizomycotina</taxon>
        <taxon>Sordariomycetes</taxon>
        <taxon>Xylariomycetidae</taxon>
        <taxon>Xylariales</taxon>
        <taxon>Hypoxylaceae</taxon>
        <taxon>Hypoxylon</taxon>
    </lineage>
</organism>
<dbReference type="Proteomes" id="UP001497700">
    <property type="component" value="Unassembled WGS sequence"/>
</dbReference>
<accession>A0ACB9YTA5</accession>
<evidence type="ECO:0000313" key="2">
    <source>
        <dbReference type="Proteomes" id="UP001497700"/>
    </source>
</evidence>
<evidence type="ECO:0000313" key="1">
    <source>
        <dbReference type="EMBL" id="KAI4862183.1"/>
    </source>
</evidence>
<sequence>MDGPFALAREFALYNGVSNRSRGWKTKKSDKIAGMNSLHNSSIMRWDGASMSCNIWDNLKRDPELWCRDGNCYIHLYGQGQSRRGPAFKVPFSRLLEANCFPFIDRFMARNATRPTGHAPNDNGDAARRSRIELFIPAPLRSNKQQAYKYHLGTRNFIAYVFRRSMVGENLGGALITLMHSMHEFRSKHADNVQDLMDYLDEEGYLNLRNHPIHALAVLHLAETFQLRDMYIDAFAHCCGMSDQLFTVPEYQFVSPTTRKLIRRARVRMNLKLGQSATMLGNFLRNELAEARLGLYSGAQAHLERFRILLHNFYAAKFGTYPPPSIDSRTTIFKVDIFRTMRTDFEALYRYLVDETFDTTQSNPFLTEGGICTWQSIVSFDGRREFKTLFHPLPLLPKVSQESGSKKLTWLGKQIRAGLRQRENTHAALLKATNQRAGLLANGLVQAYRQFEESLVYLPKKLDKLESLGPMDGRKIRWILVYAIYQTLRQATDIPPEVRDVTSVPYHLCISTTDLPPWDEDRPVYSLVRKQTDHVARSASLPTMDWNSQTRSASRQRSFEIKPDIDYLAIAHRESVTNAARDGSARLRRAASWRGSLTKNLSRSLTTRHSPAKLTKPQPGRGGGQPARKTQYHEIVVQGYGNGTNDITATLADAPPPGAHVTIAEEDPMSTSPSRYSSNSDLGGSEDGSVVRTSDTSACESPSACLGNCSRSSEVYAGSPNGDNRHVKEEPLRRVGNTIHASCGLLGRRSKSIDMMTSQELAEPAPPPPNIRSSSAAEHIEMPAPKTATAWEQVKAMMEVKASSWFANDDVQPEWEQYSDLGGLTDLLRPNVLTKAAPQKSRSA</sequence>
<name>A0ACB9YTA5_9PEZI</name>
<reference evidence="1 2" key="1">
    <citation type="journal article" date="2022" name="New Phytol.">
        <title>Ecological generalism drives hyperdiversity of secondary metabolite gene clusters in xylarialean endophytes.</title>
        <authorList>
            <person name="Franco M.E.E."/>
            <person name="Wisecaver J.H."/>
            <person name="Arnold A.E."/>
            <person name="Ju Y.M."/>
            <person name="Slot J.C."/>
            <person name="Ahrendt S."/>
            <person name="Moore L.P."/>
            <person name="Eastman K.E."/>
            <person name="Scott K."/>
            <person name="Konkel Z."/>
            <person name="Mondo S.J."/>
            <person name="Kuo A."/>
            <person name="Hayes R.D."/>
            <person name="Haridas S."/>
            <person name="Andreopoulos B."/>
            <person name="Riley R."/>
            <person name="LaButti K."/>
            <person name="Pangilinan J."/>
            <person name="Lipzen A."/>
            <person name="Amirebrahimi M."/>
            <person name="Yan J."/>
            <person name="Adam C."/>
            <person name="Keymanesh K."/>
            <person name="Ng V."/>
            <person name="Louie K."/>
            <person name="Northen T."/>
            <person name="Drula E."/>
            <person name="Henrissat B."/>
            <person name="Hsieh H.M."/>
            <person name="Youens-Clark K."/>
            <person name="Lutzoni F."/>
            <person name="Miadlikowska J."/>
            <person name="Eastwood D.C."/>
            <person name="Hamelin R.C."/>
            <person name="Grigoriev I.V."/>
            <person name="U'Ren J.M."/>
        </authorList>
    </citation>
    <scope>NUCLEOTIDE SEQUENCE [LARGE SCALE GENOMIC DNA]</scope>
    <source>
        <strain evidence="1 2">CBS 119005</strain>
    </source>
</reference>
<proteinExistence type="predicted"/>
<dbReference type="EMBL" id="MU393532">
    <property type="protein sequence ID" value="KAI4862183.1"/>
    <property type="molecule type" value="Genomic_DNA"/>
</dbReference>
<comment type="caution">
    <text evidence="1">The sequence shown here is derived from an EMBL/GenBank/DDBJ whole genome shotgun (WGS) entry which is preliminary data.</text>
</comment>